<protein>
    <recommendedName>
        <fullName evidence="3">Fe2OG dioxygenase domain-containing protein</fullName>
    </recommendedName>
</protein>
<dbReference type="Pfam" id="PF13532">
    <property type="entry name" value="2OG-FeII_Oxy_2"/>
    <property type="match status" value="1"/>
</dbReference>
<evidence type="ECO:0000256" key="1">
    <source>
        <dbReference type="ARBA" id="ARBA00001954"/>
    </source>
</evidence>
<dbReference type="InterPro" id="IPR032854">
    <property type="entry name" value="ALKBH3"/>
</dbReference>
<gene>
    <name evidence="4" type="ORF">CJN711_LOCUS9290</name>
</gene>
<dbReference type="GO" id="GO:0006307">
    <property type="term" value="P:DNA alkylation repair"/>
    <property type="evidence" value="ECO:0007669"/>
    <property type="project" value="InterPro"/>
</dbReference>
<dbReference type="EMBL" id="CAJNOV010003556">
    <property type="protein sequence ID" value="CAF1146055.1"/>
    <property type="molecule type" value="Genomic_DNA"/>
</dbReference>
<dbReference type="AlphaFoldDB" id="A0A814SDS8"/>
<dbReference type="PANTHER" id="PTHR31212:SF4">
    <property type="entry name" value="ALPHA-KETOGLUTARATE-DEPENDENT DIOXYGENASE ALKB HOMOLOG 3"/>
    <property type="match status" value="1"/>
</dbReference>
<evidence type="ECO:0000313" key="4">
    <source>
        <dbReference type="EMBL" id="CAF1146055.1"/>
    </source>
</evidence>
<accession>A0A814SDS8</accession>
<dbReference type="SUPFAM" id="SSF51197">
    <property type="entry name" value="Clavaminate synthase-like"/>
    <property type="match status" value="1"/>
</dbReference>
<feature type="domain" description="Fe2OG dioxygenase" evidence="3">
    <location>
        <begin position="191"/>
        <end position="300"/>
    </location>
</feature>
<comment type="caution">
    <text evidence="4">The sequence shown here is derived from an EMBL/GenBank/DDBJ whole genome shotgun (WGS) entry which is preliminary data.</text>
</comment>
<feature type="region of interest" description="Disordered" evidence="2">
    <location>
        <begin position="1"/>
        <end position="51"/>
    </location>
</feature>
<evidence type="ECO:0000259" key="3">
    <source>
        <dbReference type="PROSITE" id="PS51471"/>
    </source>
</evidence>
<dbReference type="PROSITE" id="PS51471">
    <property type="entry name" value="FE2OG_OXY"/>
    <property type="match status" value="1"/>
</dbReference>
<dbReference type="InterPro" id="IPR037151">
    <property type="entry name" value="AlkB-like_sf"/>
</dbReference>
<dbReference type="GO" id="GO:0051213">
    <property type="term" value="F:dioxygenase activity"/>
    <property type="evidence" value="ECO:0007669"/>
    <property type="project" value="InterPro"/>
</dbReference>
<evidence type="ECO:0000256" key="2">
    <source>
        <dbReference type="SAM" id="MobiDB-lite"/>
    </source>
</evidence>
<comment type="cofactor">
    <cofactor evidence="1">
        <name>Fe(2+)</name>
        <dbReference type="ChEBI" id="CHEBI:29033"/>
    </cofactor>
</comment>
<evidence type="ECO:0000313" key="5">
    <source>
        <dbReference type="Proteomes" id="UP000663855"/>
    </source>
</evidence>
<proteinExistence type="predicted"/>
<dbReference type="Proteomes" id="UP000663855">
    <property type="component" value="Unassembled WGS sequence"/>
</dbReference>
<name>A0A814SDS8_9BILA</name>
<dbReference type="Gene3D" id="2.60.120.590">
    <property type="entry name" value="Alpha-ketoglutarate-dependent dioxygenase AlkB-like"/>
    <property type="match status" value="1"/>
</dbReference>
<reference evidence="4" key="1">
    <citation type="submission" date="2021-02" db="EMBL/GenBank/DDBJ databases">
        <authorList>
            <person name="Nowell W R."/>
        </authorList>
    </citation>
    <scope>NUCLEOTIDE SEQUENCE</scope>
</reference>
<dbReference type="PANTHER" id="PTHR31212">
    <property type="entry name" value="ALPHA-KETOGLUTARATE-DEPENDENT DIOXYGENASE ALKB HOMOLOG 3"/>
    <property type="match status" value="1"/>
</dbReference>
<sequence length="302" mass="34858">MDRDPEYLHNITTATSPSPSKKRSLSSTNTASIKHKKKESVIDSNGEHESPNEKVINDLVKSTFASNNEASIEDPASTKKKLVWDDKWLEFKEAQTLEEIKIDTQSTVKWCSDFISKGEGDALFDHLMEELNFEHTEISMYGKPVNLPRLQSWFAEEGLVVKELFQKQKQHIWTSPMRKLKTQLEKLLGAEFDYCLVNLYRDGNDYINFHADNEAKDIVASVTLGATRKFLVRHISCFGKSHTRKRKPLTTPDKKEYEFLLTNGSLIVMLGDMQQYWKHSVPKEKKVQAPRINLTFRTMQDK</sequence>
<dbReference type="InterPro" id="IPR027450">
    <property type="entry name" value="AlkB-like"/>
</dbReference>
<organism evidence="4 5">
    <name type="scientific">Rotaria magnacalcarata</name>
    <dbReference type="NCBI Taxonomy" id="392030"/>
    <lineage>
        <taxon>Eukaryota</taxon>
        <taxon>Metazoa</taxon>
        <taxon>Spiralia</taxon>
        <taxon>Gnathifera</taxon>
        <taxon>Rotifera</taxon>
        <taxon>Eurotatoria</taxon>
        <taxon>Bdelloidea</taxon>
        <taxon>Philodinida</taxon>
        <taxon>Philodinidae</taxon>
        <taxon>Rotaria</taxon>
    </lineage>
</organism>
<dbReference type="InterPro" id="IPR005123">
    <property type="entry name" value="Oxoglu/Fe-dep_dioxygenase_dom"/>
</dbReference>
<feature type="compositionally biased region" description="Basic and acidic residues" evidence="2">
    <location>
        <begin position="39"/>
        <end position="51"/>
    </location>
</feature>